<gene>
    <name evidence="1" type="ORF">FKV25_14630</name>
</gene>
<dbReference type="AlphaFoldDB" id="A0A508A2A9"/>
<reference evidence="1 2" key="1">
    <citation type="submission" date="2019-06" db="EMBL/GenBank/DDBJ databases">
        <title>Lysobacter alkalisoli sp. nov. isolated from saline soil.</title>
        <authorList>
            <person name="Sun J.-Q."/>
            <person name="Xu L."/>
        </authorList>
    </citation>
    <scope>NUCLEOTIDE SEQUENCE [LARGE SCALE GENOMIC DNA]</scope>
    <source>
        <strain evidence="1 2">JCM 31130</strain>
    </source>
</reference>
<evidence type="ECO:0000313" key="2">
    <source>
        <dbReference type="Proteomes" id="UP000318212"/>
    </source>
</evidence>
<dbReference type="InterPro" id="IPR012902">
    <property type="entry name" value="N_methyl_site"/>
</dbReference>
<accession>A0A508A2A9</accession>
<dbReference type="RefSeq" id="WP_141519527.1">
    <property type="nucleotide sequence ID" value="NZ_VICE01000142.1"/>
</dbReference>
<organism evidence="1 2">
    <name type="scientific">Marilutibacter aestuarii</name>
    <dbReference type="NCBI Taxonomy" id="1706195"/>
    <lineage>
        <taxon>Bacteria</taxon>
        <taxon>Pseudomonadati</taxon>
        <taxon>Pseudomonadota</taxon>
        <taxon>Gammaproteobacteria</taxon>
        <taxon>Lysobacterales</taxon>
        <taxon>Lysobacteraceae</taxon>
        <taxon>Marilutibacter</taxon>
    </lineage>
</organism>
<comment type="caution">
    <text evidence="1">The sequence shown here is derived from an EMBL/GenBank/DDBJ whole genome shotgun (WGS) entry which is preliminary data.</text>
</comment>
<dbReference type="OrthoDB" id="5801210at2"/>
<dbReference type="EMBL" id="VICE01000142">
    <property type="protein sequence ID" value="TQD39962.1"/>
    <property type="molecule type" value="Genomic_DNA"/>
</dbReference>
<evidence type="ECO:0000313" key="1">
    <source>
        <dbReference type="EMBL" id="TQD39962.1"/>
    </source>
</evidence>
<dbReference type="NCBIfam" id="TIGR02532">
    <property type="entry name" value="IV_pilin_GFxxxE"/>
    <property type="match status" value="1"/>
</dbReference>
<proteinExistence type="predicted"/>
<protein>
    <submittedName>
        <fullName evidence="1">Prepilin-type N-terminal cleavage/methylation domain-containing protein</fullName>
    </submittedName>
</protein>
<sequence length="219" mass="23657">MSRVAHRRAGGFTLIEVLLATVLLAAGLALAFATLTAATRTVDRGEAMAQRGERERAVLGFLRKRIAAARPVAFGVDEQTTLPMRFVGQPDRMAFVADLPDYLGQGGPYLHAFSIEGNGEDKRVVLDLQVVQAGQAYEDLQPRPPELLVGELADARFRYRALDGNGELTPWLDRWETSEQLPLLVEVSLVDANGRPWPTLVVALPQAGNLAGGAFVGGL</sequence>
<dbReference type="Pfam" id="PF07963">
    <property type="entry name" value="N_methyl"/>
    <property type="match status" value="1"/>
</dbReference>
<keyword evidence="2" id="KW-1185">Reference proteome</keyword>
<dbReference type="Proteomes" id="UP000318212">
    <property type="component" value="Unassembled WGS sequence"/>
</dbReference>
<dbReference type="PROSITE" id="PS00409">
    <property type="entry name" value="PROKAR_NTER_METHYL"/>
    <property type="match status" value="1"/>
</dbReference>
<name>A0A508A2A9_9GAMM</name>